<sequence length="61" mass="6689">MIMTTPDHDGENVNAFRMTTGDPEEKASESMQDVAEQAVERADEEQEPEGETPAAPVQDEP</sequence>
<evidence type="ECO:0000313" key="2">
    <source>
        <dbReference type="EMBL" id="SMG17097.1"/>
    </source>
</evidence>
<evidence type="ECO:0000313" key="3">
    <source>
        <dbReference type="Proteomes" id="UP000193309"/>
    </source>
</evidence>
<accession>A0A1X7IPQ7</accession>
<dbReference type="Proteomes" id="UP000193309">
    <property type="component" value="Unassembled WGS sequence"/>
</dbReference>
<evidence type="ECO:0000256" key="1">
    <source>
        <dbReference type="SAM" id="MobiDB-lite"/>
    </source>
</evidence>
<feature type="compositionally biased region" description="Basic and acidic residues" evidence="1">
    <location>
        <begin position="1"/>
        <end position="11"/>
    </location>
</feature>
<feature type="region of interest" description="Disordered" evidence="1">
    <location>
        <begin position="1"/>
        <end position="61"/>
    </location>
</feature>
<reference evidence="3" key="1">
    <citation type="submission" date="2017-04" db="EMBL/GenBank/DDBJ databases">
        <authorList>
            <person name="Varghese N."/>
            <person name="Submissions S."/>
        </authorList>
    </citation>
    <scope>NUCLEOTIDE SEQUENCE [LARGE SCALE GENOMIC DNA]</scope>
    <source>
        <strain evidence="3">VDS</strain>
    </source>
</reference>
<dbReference type="EMBL" id="FXAR01000002">
    <property type="protein sequence ID" value="SMG17097.1"/>
    <property type="molecule type" value="Genomic_DNA"/>
</dbReference>
<name>A0A1X7IPQ7_9CORY</name>
<gene>
    <name evidence="2" type="ORF">SAMN06295981_0868</name>
</gene>
<protein>
    <submittedName>
        <fullName evidence="2">Uncharacterized protein</fullName>
    </submittedName>
</protein>
<dbReference type="AlphaFoldDB" id="A0A1X7IPQ7"/>
<proteinExistence type="predicted"/>
<keyword evidence="3" id="KW-1185">Reference proteome</keyword>
<organism evidence="2 3">
    <name type="scientific">Corynebacterium pollutisoli</name>
    <dbReference type="NCBI Taxonomy" id="1610489"/>
    <lineage>
        <taxon>Bacteria</taxon>
        <taxon>Bacillati</taxon>
        <taxon>Actinomycetota</taxon>
        <taxon>Actinomycetes</taxon>
        <taxon>Mycobacteriales</taxon>
        <taxon>Corynebacteriaceae</taxon>
        <taxon>Corynebacterium</taxon>
    </lineage>
</organism>
<dbReference type="STRING" id="1610489.SAMN06295981_0868"/>